<proteinExistence type="predicted"/>
<evidence type="ECO:0000256" key="1">
    <source>
        <dbReference type="SAM" id="MobiDB-lite"/>
    </source>
</evidence>
<dbReference type="EMBL" id="CAJNYV010005891">
    <property type="protein sequence ID" value="CAF3789612.1"/>
    <property type="molecule type" value="Genomic_DNA"/>
</dbReference>
<sequence>MTSKMNKNHDDSATLSFSSAHSPYNLRRNQSQSGGVTKEIVHYDQRKIFIMLMLEHQILAQAQQRHVLHPINSNHHQVMTKKLLITIMQMILNCLMMNQKL</sequence>
<protein>
    <submittedName>
        <fullName evidence="2">Uncharacterized protein</fullName>
    </submittedName>
</protein>
<accession>A0A819ASN2</accession>
<organism evidence="2 3">
    <name type="scientific">Rotaria socialis</name>
    <dbReference type="NCBI Taxonomy" id="392032"/>
    <lineage>
        <taxon>Eukaryota</taxon>
        <taxon>Metazoa</taxon>
        <taxon>Spiralia</taxon>
        <taxon>Gnathifera</taxon>
        <taxon>Rotifera</taxon>
        <taxon>Eurotatoria</taxon>
        <taxon>Bdelloidea</taxon>
        <taxon>Philodinida</taxon>
        <taxon>Philodinidae</taxon>
        <taxon>Rotaria</taxon>
    </lineage>
</organism>
<feature type="region of interest" description="Disordered" evidence="1">
    <location>
        <begin position="1"/>
        <end position="37"/>
    </location>
</feature>
<evidence type="ECO:0000313" key="2">
    <source>
        <dbReference type="EMBL" id="CAF3789612.1"/>
    </source>
</evidence>
<dbReference type="AlphaFoldDB" id="A0A819ASN2"/>
<dbReference type="Proteomes" id="UP000663865">
    <property type="component" value="Unassembled WGS sequence"/>
</dbReference>
<comment type="caution">
    <text evidence="2">The sequence shown here is derived from an EMBL/GenBank/DDBJ whole genome shotgun (WGS) entry which is preliminary data.</text>
</comment>
<reference evidence="2" key="1">
    <citation type="submission" date="2021-02" db="EMBL/GenBank/DDBJ databases">
        <authorList>
            <person name="Nowell W R."/>
        </authorList>
    </citation>
    <scope>NUCLEOTIDE SEQUENCE</scope>
</reference>
<evidence type="ECO:0000313" key="3">
    <source>
        <dbReference type="Proteomes" id="UP000663865"/>
    </source>
</evidence>
<name>A0A819ASN2_9BILA</name>
<gene>
    <name evidence="2" type="ORF">KIK155_LOCUS31798</name>
</gene>
<feature type="compositionally biased region" description="Polar residues" evidence="1">
    <location>
        <begin position="13"/>
        <end position="35"/>
    </location>
</feature>